<keyword evidence="3" id="KW-1185">Reference proteome</keyword>
<protein>
    <submittedName>
        <fullName evidence="2">Type II toxin-antitoxin system VapC family toxin</fullName>
    </submittedName>
</protein>
<evidence type="ECO:0000313" key="2">
    <source>
        <dbReference type="EMBL" id="MFC3327410.1"/>
    </source>
</evidence>
<evidence type="ECO:0000259" key="1">
    <source>
        <dbReference type="Pfam" id="PF01850"/>
    </source>
</evidence>
<comment type="caution">
    <text evidence="2">The sequence shown here is derived from an EMBL/GenBank/DDBJ whole genome shotgun (WGS) entry which is preliminary data.</text>
</comment>
<reference evidence="3" key="1">
    <citation type="journal article" date="2019" name="Int. J. Syst. Evol. Microbiol.">
        <title>The Global Catalogue of Microorganisms (GCM) 10K type strain sequencing project: providing services to taxonomists for standard genome sequencing and annotation.</title>
        <authorList>
            <consortium name="The Broad Institute Genomics Platform"/>
            <consortium name="The Broad Institute Genome Sequencing Center for Infectious Disease"/>
            <person name="Wu L."/>
            <person name="Ma J."/>
        </authorList>
    </citation>
    <scope>NUCLEOTIDE SEQUENCE [LARGE SCALE GENOMIC DNA]</scope>
    <source>
        <strain evidence="3">ICMP 19515</strain>
    </source>
</reference>
<dbReference type="InterPro" id="IPR002716">
    <property type="entry name" value="PIN_dom"/>
</dbReference>
<proteinExistence type="predicted"/>
<dbReference type="InterPro" id="IPR029060">
    <property type="entry name" value="PIN-like_dom_sf"/>
</dbReference>
<dbReference type="EMBL" id="JBHRVD010000001">
    <property type="protein sequence ID" value="MFC3327410.1"/>
    <property type="molecule type" value="Genomic_DNA"/>
</dbReference>
<feature type="domain" description="PIN" evidence="1">
    <location>
        <begin position="7"/>
        <end position="130"/>
    </location>
</feature>
<dbReference type="Proteomes" id="UP001595648">
    <property type="component" value="Unassembled WGS sequence"/>
</dbReference>
<evidence type="ECO:0000313" key="3">
    <source>
        <dbReference type="Proteomes" id="UP001595648"/>
    </source>
</evidence>
<sequence length="166" mass="18452">MAAFRLYVDTNIFIYAFENNDALAKKLLQLISLNGGRKQPFLATSELVLAELVVDPLKKSNEPLVELYDNISIGNAFVSIGTVTREVLWHAAQLRSQFISLRLPDAIHLSTAMHFGCTQFLTADTRLKDAYSVTPNRLVPPQLTARISIIRPEISALDKVIAEIDA</sequence>
<organism evidence="2 3">
    <name type="scientific">Mesorhizobium cantuariense</name>
    <dbReference type="NCBI Taxonomy" id="1300275"/>
    <lineage>
        <taxon>Bacteria</taxon>
        <taxon>Pseudomonadati</taxon>
        <taxon>Pseudomonadota</taxon>
        <taxon>Alphaproteobacteria</taxon>
        <taxon>Hyphomicrobiales</taxon>
        <taxon>Phyllobacteriaceae</taxon>
        <taxon>Mesorhizobium</taxon>
    </lineage>
</organism>
<gene>
    <name evidence="2" type="ORF">ACFOJ9_37460</name>
</gene>
<dbReference type="Pfam" id="PF01850">
    <property type="entry name" value="PIN"/>
    <property type="match status" value="1"/>
</dbReference>
<dbReference type="RefSeq" id="WP_378986995.1">
    <property type="nucleotide sequence ID" value="NZ_JBHRVD010000001.1"/>
</dbReference>
<dbReference type="SUPFAM" id="SSF88723">
    <property type="entry name" value="PIN domain-like"/>
    <property type="match status" value="1"/>
</dbReference>
<accession>A0ABV7N0E8</accession>
<name>A0ABV7N0E8_9HYPH</name>
<dbReference type="Gene3D" id="3.40.50.1010">
    <property type="entry name" value="5'-nuclease"/>
    <property type="match status" value="1"/>
</dbReference>